<dbReference type="InParanoid" id="H2XNA8"/>
<evidence type="ECO:0000313" key="2">
    <source>
        <dbReference type="Proteomes" id="UP000008144"/>
    </source>
</evidence>
<reference evidence="1" key="3">
    <citation type="submission" date="2025-08" db="UniProtKB">
        <authorList>
            <consortium name="Ensembl"/>
        </authorList>
    </citation>
    <scope>IDENTIFICATION</scope>
</reference>
<dbReference type="AlphaFoldDB" id="H2XNA8"/>
<organism evidence="1 2">
    <name type="scientific">Ciona intestinalis</name>
    <name type="common">Transparent sea squirt</name>
    <name type="synonym">Ascidia intestinalis</name>
    <dbReference type="NCBI Taxonomy" id="7719"/>
    <lineage>
        <taxon>Eukaryota</taxon>
        <taxon>Metazoa</taxon>
        <taxon>Chordata</taxon>
        <taxon>Tunicata</taxon>
        <taxon>Ascidiacea</taxon>
        <taxon>Phlebobranchia</taxon>
        <taxon>Cionidae</taxon>
        <taxon>Ciona</taxon>
    </lineage>
</organism>
<reference evidence="1" key="4">
    <citation type="submission" date="2025-09" db="UniProtKB">
        <authorList>
            <consortium name="Ensembl"/>
        </authorList>
    </citation>
    <scope>IDENTIFICATION</scope>
</reference>
<name>H2XNA8_CIOIN</name>
<dbReference type="Ensembl" id="ENSCINT00000037211.1">
    <property type="protein sequence ID" value="ENSCINP00000031141.1"/>
    <property type="gene ID" value="ENSCING00000023144.1"/>
</dbReference>
<proteinExistence type="predicted"/>
<accession>H2XNA8</accession>
<reference evidence="2" key="1">
    <citation type="journal article" date="2002" name="Science">
        <title>The draft genome of Ciona intestinalis: insights into chordate and vertebrate origins.</title>
        <authorList>
            <person name="Dehal P."/>
            <person name="Satou Y."/>
            <person name="Campbell R.K."/>
            <person name="Chapman J."/>
            <person name="Degnan B."/>
            <person name="De Tomaso A."/>
            <person name="Davidson B."/>
            <person name="Di Gregorio A."/>
            <person name="Gelpke M."/>
            <person name="Goodstein D.M."/>
            <person name="Harafuji N."/>
            <person name="Hastings K.E."/>
            <person name="Ho I."/>
            <person name="Hotta K."/>
            <person name="Huang W."/>
            <person name="Kawashima T."/>
            <person name="Lemaire P."/>
            <person name="Martinez D."/>
            <person name="Meinertzhagen I.A."/>
            <person name="Necula S."/>
            <person name="Nonaka M."/>
            <person name="Putnam N."/>
            <person name="Rash S."/>
            <person name="Saiga H."/>
            <person name="Satake M."/>
            <person name="Terry A."/>
            <person name="Yamada L."/>
            <person name="Wang H.G."/>
            <person name="Awazu S."/>
            <person name="Azumi K."/>
            <person name="Boore J."/>
            <person name="Branno M."/>
            <person name="Chin-Bow S."/>
            <person name="DeSantis R."/>
            <person name="Doyle S."/>
            <person name="Francino P."/>
            <person name="Keys D.N."/>
            <person name="Haga S."/>
            <person name="Hayashi H."/>
            <person name="Hino K."/>
            <person name="Imai K.S."/>
            <person name="Inaba K."/>
            <person name="Kano S."/>
            <person name="Kobayashi K."/>
            <person name="Kobayashi M."/>
            <person name="Lee B.I."/>
            <person name="Makabe K.W."/>
            <person name="Manohar C."/>
            <person name="Matassi G."/>
            <person name="Medina M."/>
            <person name="Mochizuki Y."/>
            <person name="Mount S."/>
            <person name="Morishita T."/>
            <person name="Miura S."/>
            <person name="Nakayama A."/>
            <person name="Nishizaka S."/>
            <person name="Nomoto H."/>
            <person name="Ohta F."/>
            <person name="Oishi K."/>
            <person name="Rigoutsos I."/>
            <person name="Sano M."/>
            <person name="Sasaki A."/>
            <person name="Sasakura Y."/>
            <person name="Shoguchi E."/>
            <person name="Shin-i T."/>
            <person name="Spagnuolo A."/>
            <person name="Stainier D."/>
            <person name="Suzuki M.M."/>
            <person name="Tassy O."/>
            <person name="Takatori N."/>
            <person name="Tokuoka M."/>
            <person name="Yagi K."/>
            <person name="Yoshizaki F."/>
            <person name="Wada S."/>
            <person name="Zhang C."/>
            <person name="Hyatt P.D."/>
            <person name="Larimer F."/>
            <person name="Detter C."/>
            <person name="Doggett N."/>
            <person name="Glavina T."/>
            <person name="Hawkins T."/>
            <person name="Richardson P."/>
            <person name="Lucas S."/>
            <person name="Kohara Y."/>
            <person name="Levine M."/>
            <person name="Satoh N."/>
            <person name="Rokhsar D.S."/>
        </authorList>
    </citation>
    <scope>NUCLEOTIDE SEQUENCE [LARGE SCALE GENOMIC DNA]</scope>
</reference>
<keyword evidence="2" id="KW-1185">Reference proteome</keyword>
<reference evidence="1" key="2">
    <citation type="journal article" date="2008" name="Genome Biol.">
        <title>Improved genome assembly and evidence-based global gene model set for the chordate Ciona intestinalis: new insight into intron and operon populations.</title>
        <authorList>
            <person name="Satou Y."/>
            <person name="Mineta K."/>
            <person name="Ogasawara M."/>
            <person name="Sasakura Y."/>
            <person name="Shoguchi E."/>
            <person name="Ueno K."/>
            <person name="Yamada L."/>
            <person name="Matsumoto J."/>
            <person name="Wasserscheid J."/>
            <person name="Dewar K."/>
            <person name="Wiley G.B."/>
            <person name="Macmil S.L."/>
            <person name="Roe B.A."/>
            <person name="Zeller R.W."/>
            <person name="Hastings K.E."/>
            <person name="Lemaire P."/>
            <person name="Lindquist E."/>
            <person name="Endo T."/>
            <person name="Hotta K."/>
            <person name="Inaba K."/>
        </authorList>
    </citation>
    <scope>NUCLEOTIDE SEQUENCE [LARGE SCALE GENOMIC DNA]</scope>
    <source>
        <strain evidence="1">wild type</strain>
    </source>
</reference>
<dbReference type="HOGENOM" id="CLU_2222273_0_0_1"/>
<protein>
    <submittedName>
        <fullName evidence="1">Uncharacterized protein</fullName>
    </submittedName>
</protein>
<dbReference type="Proteomes" id="UP000008144">
    <property type="component" value="Chromosome 3"/>
</dbReference>
<evidence type="ECO:0000313" key="1">
    <source>
        <dbReference type="Ensembl" id="ENSCINP00000031141.1"/>
    </source>
</evidence>
<sequence length="106" mass="11899">MVSVIQHIGFLKWKNFKNSLFYCCCFFWSSDESEEVSCEELSELPPLCSFSAAIFLYAISKSFKLFCCKPEKPSRITSTDCVSLLARISRTLVISSLICSHSSCGS</sequence>
<dbReference type="EMBL" id="EAAA01001808">
    <property type="status" value="NOT_ANNOTATED_CDS"/>
    <property type="molecule type" value="Genomic_DNA"/>
</dbReference>